<organism evidence="7 8">
    <name type="scientific">Aspergillus calidoustus</name>
    <dbReference type="NCBI Taxonomy" id="454130"/>
    <lineage>
        <taxon>Eukaryota</taxon>
        <taxon>Fungi</taxon>
        <taxon>Dikarya</taxon>
        <taxon>Ascomycota</taxon>
        <taxon>Pezizomycotina</taxon>
        <taxon>Eurotiomycetes</taxon>
        <taxon>Eurotiomycetidae</taxon>
        <taxon>Eurotiales</taxon>
        <taxon>Aspergillaceae</taxon>
        <taxon>Aspergillus</taxon>
        <taxon>Aspergillus subgen. Nidulantes</taxon>
    </lineage>
</organism>
<evidence type="ECO:0000256" key="4">
    <source>
        <dbReference type="ARBA" id="ARBA00022833"/>
    </source>
</evidence>
<keyword evidence="4" id="KW-0862">Zinc</keyword>
<proteinExistence type="predicted"/>
<reference evidence="8" key="1">
    <citation type="journal article" date="2016" name="Genome Announc.">
        <title>Draft genome sequences of fungus Aspergillus calidoustus.</title>
        <authorList>
            <person name="Horn F."/>
            <person name="Linde J."/>
            <person name="Mattern D.J."/>
            <person name="Walther G."/>
            <person name="Guthke R."/>
            <person name="Scherlach K."/>
            <person name="Martin K."/>
            <person name="Brakhage A.A."/>
            <person name="Petzke L."/>
            <person name="Valiante V."/>
        </authorList>
    </citation>
    <scope>NUCLEOTIDE SEQUENCE [LARGE SCALE GENOMIC DNA]</scope>
    <source>
        <strain evidence="8">SF006504</strain>
    </source>
</reference>
<dbReference type="PROSITE" id="PS50297">
    <property type="entry name" value="ANK_REP_REGION"/>
    <property type="match status" value="2"/>
</dbReference>
<dbReference type="GO" id="GO:0085020">
    <property type="term" value="P:protein K6-linked ubiquitination"/>
    <property type="evidence" value="ECO:0007669"/>
    <property type="project" value="TreeGrafter"/>
</dbReference>
<protein>
    <submittedName>
        <fullName evidence="7">Uncharacterized protein</fullName>
    </submittedName>
</protein>
<dbReference type="GO" id="GO:0008270">
    <property type="term" value="F:zinc ion binding"/>
    <property type="evidence" value="ECO:0007669"/>
    <property type="project" value="UniProtKB-KW"/>
</dbReference>
<evidence type="ECO:0000256" key="6">
    <source>
        <dbReference type="PROSITE-ProRule" id="PRU00023"/>
    </source>
</evidence>
<dbReference type="AlphaFoldDB" id="A0A0U5GQK9"/>
<dbReference type="Gene3D" id="3.30.60.90">
    <property type="match status" value="1"/>
</dbReference>
<evidence type="ECO:0000313" key="7">
    <source>
        <dbReference type="EMBL" id="CEN60983.1"/>
    </source>
</evidence>
<dbReference type="InterPro" id="IPR043145">
    <property type="entry name" value="Znf_ZZ_sf"/>
</dbReference>
<dbReference type="GO" id="GO:0004842">
    <property type="term" value="F:ubiquitin-protein transferase activity"/>
    <property type="evidence" value="ECO:0007669"/>
    <property type="project" value="TreeGrafter"/>
</dbReference>
<dbReference type="EMBL" id="CDMC01000006">
    <property type="protein sequence ID" value="CEN60983.1"/>
    <property type="molecule type" value="Genomic_DNA"/>
</dbReference>
<dbReference type="SMART" id="SM00248">
    <property type="entry name" value="ANK"/>
    <property type="match status" value="6"/>
</dbReference>
<gene>
    <name evidence="7" type="ORF">ASPCAL07653</name>
</gene>
<evidence type="ECO:0000256" key="1">
    <source>
        <dbReference type="ARBA" id="ARBA00022723"/>
    </source>
</evidence>
<name>A0A0U5GQK9_ASPCI</name>
<dbReference type="SUPFAM" id="SSF48403">
    <property type="entry name" value="Ankyrin repeat"/>
    <property type="match status" value="1"/>
</dbReference>
<evidence type="ECO:0000256" key="2">
    <source>
        <dbReference type="ARBA" id="ARBA00022737"/>
    </source>
</evidence>
<dbReference type="PANTHER" id="PTHR24171:SF8">
    <property type="entry name" value="BRCA1-ASSOCIATED RING DOMAIN PROTEIN 1"/>
    <property type="match status" value="1"/>
</dbReference>
<evidence type="ECO:0000313" key="8">
    <source>
        <dbReference type="Proteomes" id="UP000054771"/>
    </source>
</evidence>
<keyword evidence="1" id="KW-0479">Metal-binding</keyword>
<keyword evidence="8" id="KW-1185">Reference proteome</keyword>
<keyword evidence="3" id="KW-0863">Zinc-finger</keyword>
<keyword evidence="2" id="KW-0677">Repeat</keyword>
<accession>A0A0U5GQK9</accession>
<evidence type="ECO:0000256" key="3">
    <source>
        <dbReference type="ARBA" id="ARBA00022771"/>
    </source>
</evidence>
<dbReference type="Pfam" id="PF12796">
    <property type="entry name" value="Ank_2"/>
    <property type="match status" value="1"/>
</dbReference>
<dbReference type="STRING" id="454130.A0A0U5GQK9"/>
<dbReference type="InterPro" id="IPR002110">
    <property type="entry name" value="Ankyrin_rpt"/>
</dbReference>
<keyword evidence="5 6" id="KW-0040">ANK repeat</keyword>
<evidence type="ECO:0000256" key="5">
    <source>
        <dbReference type="ARBA" id="ARBA00023043"/>
    </source>
</evidence>
<dbReference type="Gene3D" id="1.25.40.20">
    <property type="entry name" value="Ankyrin repeat-containing domain"/>
    <property type="match status" value="2"/>
</dbReference>
<sequence length="377" mass="41842">MTALHYAAREDAAEYARAIQQLLTAGADVNAQDKDGWTPLHLAASHECSEIHSVLIDDDADIVAPDKFRQTPLHFAASEPNTTLFRRLLKLCICRGLEYMTESIFGLPIIEEAAKVGCVPILRMLADRGVDVARNDPLPHKGSPRRLPPLHLAVINSYPAAMDYLLARGADPLTLSIYGHSAGDWALLYGDKDLRERLQRRLPTTQITRTPYGARTAPLRRSIANATILLSSQTSISIGTNFYTLGKCLQYLDNFADAAVAYSQDPTPVCCDRCQKEISPRASRHVCATCPENDLCSPCFDAYQRWKLMIQGCGRHNFPRIVMGERVIGETGGNQDYDRDGGGQEGGMMEDDSALTRVLNSEQRHWLQTLTHQYSPK</sequence>
<feature type="repeat" description="ANK" evidence="6">
    <location>
        <begin position="35"/>
        <end position="67"/>
    </location>
</feature>
<dbReference type="PROSITE" id="PS50088">
    <property type="entry name" value="ANK_REPEAT"/>
    <property type="match status" value="2"/>
</dbReference>
<dbReference type="OrthoDB" id="366390at2759"/>
<feature type="repeat" description="ANK" evidence="6">
    <location>
        <begin position="1"/>
        <end position="34"/>
    </location>
</feature>
<dbReference type="InterPro" id="IPR036770">
    <property type="entry name" value="Ankyrin_rpt-contain_sf"/>
</dbReference>
<dbReference type="OMA" id="LAASHEC"/>
<dbReference type="PANTHER" id="PTHR24171">
    <property type="entry name" value="ANKYRIN REPEAT DOMAIN-CONTAINING PROTEIN 39-RELATED"/>
    <property type="match status" value="1"/>
</dbReference>
<dbReference type="Pfam" id="PF00023">
    <property type="entry name" value="Ank"/>
    <property type="match status" value="1"/>
</dbReference>
<dbReference type="Proteomes" id="UP000054771">
    <property type="component" value="Unassembled WGS sequence"/>
</dbReference>
<dbReference type="SUPFAM" id="SSF57850">
    <property type="entry name" value="RING/U-box"/>
    <property type="match status" value="1"/>
</dbReference>